<dbReference type="AlphaFoldDB" id="A0A8R1W6E9"/>
<dbReference type="Pfam" id="PF07707">
    <property type="entry name" value="BACK"/>
    <property type="match status" value="1"/>
</dbReference>
<dbReference type="SUPFAM" id="SSF117281">
    <property type="entry name" value="Kelch motif"/>
    <property type="match status" value="1"/>
</dbReference>
<evidence type="ECO:0000256" key="5">
    <source>
        <dbReference type="ARBA" id="ARBA00022786"/>
    </source>
</evidence>
<dbReference type="SMART" id="SM00875">
    <property type="entry name" value="BACK"/>
    <property type="match status" value="1"/>
</dbReference>
<dbReference type="FunFam" id="1.25.40.420:FF:000001">
    <property type="entry name" value="Kelch-like family member 12"/>
    <property type="match status" value="1"/>
</dbReference>
<comment type="pathway">
    <text evidence="1">Protein modification; protein ubiquitination.</text>
</comment>
<dbReference type="SMART" id="SM00612">
    <property type="entry name" value="Kelch"/>
    <property type="match status" value="4"/>
</dbReference>
<dbReference type="Pfam" id="PF00651">
    <property type="entry name" value="BTB"/>
    <property type="match status" value="1"/>
</dbReference>
<organism evidence="9 10">
    <name type="scientific">Acyrthosiphon pisum</name>
    <name type="common">Pea aphid</name>
    <dbReference type="NCBI Taxonomy" id="7029"/>
    <lineage>
        <taxon>Eukaryota</taxon>
        <taxon>Metazoa</taxon>
        <taxon>Ecdysozoa</taxon>
        <taxon>Arthropoda</taxon>
        <taxon>Hexapoda</taxon>
        <taxon>Insecta</taxon>
        <taxon>Pterygota</taxon>
        <taxon>Neoptera</taxon>
        <taxon>Paraneoptera</taxon>
        <taxon>Hemiptera</taxon>
        <taxon>Sternorrhyncha</taxon>
        <taxon>Aphidomorpha</taxon>
        <taxon>Aphidoidea</taxon>
        <taxon>Aphididae</taxon>
        <taxon>Macrosiphini</taxon>
        <taxon>Acyrthosiphon</taxon>
    </lineage>
</organism>
<keyword evidence="10" id="KW-1185">Reference proteome</keyword>
<dbReference type="InterPro" id="IPR006652">
    <property type="entry name" value="Kelch_1"/>
</dbReference>
<dbReference type="Pfam" id="PF01344">
    <property type="entry name" value="Kelch_1"/>
    <property type="match status" value="4"/>
</dbReference>
<proteinExistence type="predicted"/>
<sequence>MMDSKPSLFIPSTSATIAELNAEGSSKSKYKSTYINNSVKAYYEDLQLLREDEYSCDIKLKADDDTIVFGHKIVLMSGSHYFQVMFSDFSERNKDIVYIRDVKSTVLKLIVDYFYTLKIVISDENVQDLLTAAIFLQVDWVKSACAKFVQKRLDLFNCFSFRSFANFYSCLELFSYCDLYISKNFIDVVKGEEFLSLSTEELIKFLSDNVLNAPEEEVFECVIKWVKHALNVRYDSLPQVMEHVRLPLASLEFISNNVVEEPLFKNLPKSKDYLTEAFQFHALKIPRRKITQTIRNTPRLSGQKVFLVFSSPWYNHWYDPKTKKWDRLPDCLEIISYDDFYHIDLIKEHFVVSISNPFLRIIKLSLKPTMICVTGTLVPRRNFGFGVLDHYLYAVGGCGKDGKEYLNSAEVTDINNRESRMIANMSTKRSNLGVGVLNGLLYAVGGSNDDSMQLKSVECYDPSVDTWIPVAEMRECRSDVGVGVMDGVLYVVGGKYGDRCLSSVEAYNPNTGVWTSIANMHIARSGSSVIALDRLLYVIGGYDGESVMTYPKVDPTLLSNVKMSNVLNSIEIYNPDTDTWSIENIYSRMTAIFGVLIVDKTLVTECLKFHK</sequence>
<dbReference type="InterPro" id="IPR017096">
    <property type="entry name" value="BTB-kelch_protein"/>
</dbReference>
<dbReference type="InterPro" id="IPR000210">
    <property type="entry name" value="BTB/POZ_dom"/>
</dbReference>
<dbReference type="SMART" id="SM00225">
    <property type="entry name" value="BTB"/>
    <property type="match status" value="1"/>
</dbReference>
<dbReference type="GO" id="GO:0003779">
    <property type="term" value="F:actin binding"/>
    <property type="evidence" value="ECO:0007669"/>
    <property type="project" value="UniProtKB-KW"/>
</dbReference>
<dbReference type="PANTHER" id="PTHR24412:SF466">
    <property type="entry name" value="RING CANAL KELCH PROTEIN"/>
    <property type="match status" value="1"/>
</dbReference>
<dbReference type="KEGG" id="api:100571299"/>
<dbReference type="Gene3D" id="3.30.710.10">
    <property type="entry name" value="Potassium Channel Kv1.1, Chain A"/>
    <property type="match status" value="1"/>
</dbReference>
<dbReference type="PIRSF" id="PIRSF037037">
    <property type="entry name" value="Kelch-like_protein_gigaxonin"/>
    <property type="match status" value="1"/>
</dbReference>
<evidence type="ECO:0000256" key="2">
    <source>
        <dbReference type="ARBA" id="ARBA00013699"/>
    </source>
</evidence>
<dbReference type="Gene3D" id="2.120.10.80">
    <property type="entry name" value="Kelch-type beta propeller"/>
    <property type="match status" value="1"/>
</dbReference>
<keyword evidence="6" id="KW-0009">Actin-binding</keyword>
<dbReference type="Gene3D" id="1.25.40.420">
    <property type="match status" value="1"/>
</dbReference>
<dbReference type="GeneID" id="100571299"/>
<evidence type="ECO:0000313" key="10">
    <source>
        <dbReference type="Proteomes" id="UP000007819"/>
    </source>
</evidence>
<name>A0A8R1W6E9_ACYPI</name>
<dbReference type="PANTHER" id="PTHR24412">
    <property type="entry name" value="KELCH PROTEIN"/>
    <property type="match status" value="1"/>
</dbReference>
<evidence type="ECO:0000256" key="3">
    <source>
        <dbReference type="ARBA" id="ARBA00022441"/>
    </source>
</evidence>
<evidence type="ECO:0000256" key="7">
    <source>
        <dbReference type="ARBA" id="ARBA00043912"/>
    </source>
</evidence>
<comment type="function">
    <text evidence="7">Probable substrate-specific adapter of an E3 ubiquitin-protein ligase complex which mediates the ubiquitination and subsequent proteasomal degradation of target proteins. May have a role in synapse differentiation and growth.</text>
</comment>
<keyword evidence="5" id="KW-0833">Ubl conjugation pathway</keyword>
<reference evidence="9" key="2">
    <citation type="submission" date="2022-06" db="UniProtKB">
        <authorList>
            <consortium name="EnsemblMetazoa"/>
        </authorList>
    </citation>
    <scope>IDENTIFICATION</scope>
</reference>
<dbReference type="Proteomes" id="UP000007819">
    <property type="component" value="Chromosome A1"/>
</dbReference>
<keyword evidence="4" id="KW-0677">Repeat</keyword>
<dbReference type="PROSITE" id="PS50097">
    <property type="entry name" value="BTB"/>
    <property type="match status" value="1"/>
</dbReference>
<dbReference type="InterPro" id="IPR011333">
    <property type="entry name" value="SKP1/BTB/POZ_sf"/>
</dbReference>
<evidence type="ECO:0000256" key="1">
    <source>
        <dbReference type="ARBA" id="ARBA00004906"/>
    </source>
</evidence>
<dbReference type="EnsemblMetazoa" id="XM_003245991.4">
    <property type="protein sequence ID" value="XP_003246039.1"/>
    <property type="gene ID" value="LOC100571299"/>
</dbReference>
<reference evidence="10" key="1">
    <citation type="submission" date="2010-06" db="EMBL/GenBank/DDBJ databases">
        <authorList>
            <person name="Jiang H."/>
            <person name="Abraham K."/>
            <person name="Ali S."/>
            <person name="Alsbrooks S.L."/>
            <person name="Anim B.N."/>
            <person name="Anosike U.S."/>
            <person name="Attaway T."/>
            <person name="Bandaranaike D.P."/>
            <person name="Battles P.K."/>
            <person name="Bell S.N."/>
            <person name="Bell A.V."/>
            <person name="Beltran B."/>
            <person name="Bickham C."/>
            <person name="Bustamante Y."/>
            <person name="Caleb T."/>
            <person name="Canada A."/>
            <person name="Cardenas V."/>
            <person name="Carter K."/>
            <person name="Chacko J."/>
            <person name="Chandrabose M.N."/>
            <person name="Chavez D."/>
            <person name="Chavez A."/>
            <person name="Chen L."/>
            <person name="Chu H.-S."/>
            <person name="Claassen K.J."/>
            <person name="Cockrell R."/>
            <person name="Collins M."/>
            <person name="Cooper J.A."/>
            <person name="Cree A."/>
            <person name="Curry S.M."/>
            <person name="Da Y."/>
            <person name="Dao M.D."/>
            <person name="Das B."/>
            <person name="Davila M.-L."/>
            <person name="Davy-Carroll L."/>
            <person name="Denson S."/>
            <person name="Dinh H."/>
            <person name="Ebong V.E."/>
            <person name="Edwards J.R."/>
            <person name="Egan A."/>
            <person name="El-Daye J."/>
            <person name="Escobedo L."/>
            <person name="Fernandez S."/>
            <person name="Fernando P.R."/>
            <person name="Flagg N."/>
            <person name="Forbes L.D."/>
            <person name="Fowler R.G."/>
            <person name="Fu Q."/>
            <person name="Gabisi R.A."/>
            <person name="Ganer J."/>
            <person name="Garbino Pronczuk A."/>
            <person name="Garcia R.M."/>
            <person name="Garner T."/>
            <person name="Garrett T.E."/>
            <person name="Gonzalez D.A."/>
            <person name="Hamid H."/>
            <person name="Hawkins E.S."/>
            <person name="Hirani K."/>
            <person name="Hogues M.E."/>
            <person name="Hollins B."/>
            <person name="Hsiao C.-H."/>
            <person name="Jabil R."/>
            <person name="James M.L."/>
            <person name="Jhangiani S.N."/>
            <person name="Johnson B."/>
            <person name="Johnson Q."/>
            <person name="Joshi V."/>
            <person name="Kalu J.B."/>
            <person name="Kam C."/>
            <person name="Kashfia A."/>
            <person name="Keebler J."/>
            <person name="Kisamo H."/>
            <person name="Kovar C.L."/>
            <person name="Lago L.A."/>
            <person name="Lai C.-Y."/>
            <person name="Laidlaw J."/>
            <person name="Lara F."/>
            <person name="Le T.-K."/>
            <person name="Lee S.L."/>
            <person name="Legall F.H."/>
            <person name="Lemon S.J."/>
            <person name="Lewis L.R."/>
            <person name="Li B."/>
            <person name="Liu Y."/>
            <person name="Liu Y.-S."/>
            <person name="Lopez J."/>
            <person name="Lozado R.J."/>
            <person name="Lu J."/>
            <person name="Madu R.C."/>
            <person name="Maheshwari M."/>
            <person name="Maheshwari R."/>
            <person name="Malloy K."/>
            <person name="Martinez E."/>
            <person name="Mathew T."/>
            <person name="Mercado I.C."/>
            <person name="Mercado C."/>
            <person name="Meyer B."/>
            <person name="Montgomery K."/>
            <person name="Morgan M.B."/>
            <person name="Munidasa M."/>
            <person name="Nazareth L.V."/>
            <person name="Nelson J."/>
            <person name="Ng B.M."/>
            <person name="Nguyen N.B."/>
            <person name="Nguyen P.Q."/>
            <person name="Nguyen T."/>
            <person name="Obregon M."/>
            <person name="Okwuonu G.O."/>
            <person name="Onwere C.G."/>
            <person name="Orozco G."/>
            <person name="Parra A."/>
            <person name="Patel S."/>
            <person name="Patil S."/>
            <person name="Perez A."/>
            <person name="Perez Y."/>
            <person name="Pham C."/>
            <person name="Primus E.L."/>
            <person name="Pu L.-L."/>
            <person name="Puazo M."/>
            <person name="Qin X."/>
            <person name="Quiroz J.B."/>
            <person name="Reese J."/>
            <person name="Richards S."/>
            <person name="Rives C.M."/>
            <person name="Robberts R."/>
            <person name="Ruiz S.J."/>
            <person name="Ruiz M.J."/>
            <person name="Santibanez J."/>
            <person name="Schneider B.W."/>
            <person name="Sisson I."/>
            <person name="Smith M."/>
            <person name="Sodergren E."/>
            <person name="Song X.-Z."/>
            <person name="Song B.B."/>
            <person name="Summersgill H."/>
            <person name="Thelus R."/>
            <person name="Thornton R.D."/>
            <person name="Trejos Z.Y."/>
            <person name="Usmani K."/>
            <person name="Vattathil S."/>
            <person name="Villasana D."/>
            <person name="Walker D.L."/>
            <person name="Wang S."/>
            <person name="Wang K."/>
            <person name="White C.S."/>
            <person name="Williams A.C."/>
            <person name="Williamson J."/>
            <person name="Wilson K."/>
            <person name="Woghiren I.O."/>
            <person name="Woodworth J.R."/>
            <person name="Worley K.C."/>
            <person name="Wright R.A."/>
            <person name="Wu W."/>
            <person name="Young L."/>
            <person name="Zhang L."/>
            <person name="Zhang J."/>
            <person name="Zhu Y."/>
            <person name="Muzny D.M."/>
            <person name="Weinstock G."/>
            <person name="Gibbs R.A."/>
        </authorList>
    </citation>
    <scope>NUCLEOTIDE SEQUENCE [LARGE SCALE GENOMIC DNA]</scope>
    <source>
        <strain evidence="10">LSR1</strain>
    </source>
</reference>
<evidence type="ECO:0000256" key="6">
    <source>
        <dbReference type="ARBA" id="ARBA00023203"/>
    </source>
</evidence>
<dbReference type="InterPro" id="IPR015915">
    <property type="entry name" value="Kelch-typ_b-propeller"/>
</dbReference>
<evidence type="ECO:0000259" key="8">
    <source>
        <dbReference type="PROSITE" id="PS50097"/>
    </source>
</evidence>
<evidence type="ECO:0000256" key="4">
    <source>
        <dbReference type="ARBA" id="ARBA00022737"/>
    </source>
</evidence>
<dbReference type="SUPFAM" id="SSF54695">
    <property type="entry name" value="POZ domain"/>
    <property type="match status" value="1"/>
</dbReference>
<accession>A0A8R1W6E9</accession>
<evidence type="ECO:0000313" key="9">
    <source>
        <dbReference type="EnsemblMetazoa" id="XP_003246039.1"/>
    </source>
</evidence>
<keyword evidence="3" id="KW-0880">Kelch repeat</keyword>
<dbReference type="InterPro" id="IPR011705">
    <property type="entry name" value="BACK"/>
</dbReference>
<protein>
    <recommendedName>
        <fullName evidence="2">Kelch-like protein diablo</fullName>
    </recommendedName>
</protein>
<dbReference type="RefSeq" id="XP_003246039.1">
    <property type="nucleotide sequence ID" value="XM_003245991.3"/>
</dbReference>
<dbReference type="OrthoDB" id="5848631at2759"/>
<feature type="domain" description="BTB" evidence="8">
    <location>
        <begin position="56"/>
        <end position="123"/>
    </location>
</feature>